<keyword evidence="3" id="KW-1185">Reference proteome</keyword>
<evidence type="ECO:0000256" key="1">
    <source>
        <dbReference type="SAM" id="Phobius"/>
    </source>
</evidence>
<organism evidence="2 3">
    <name type="scientific">Candidatus Vampirococcus lugosii</name>
    <dbReference type="NCBI Taxonomy" id="2789015"/>
    <lineage>
        <taxon>Bacteria</taxon>
        <taxon>Candidatus Absconditibacteriota</taxon>
        <taxon>Vampirococcus</taxon>
    </lineage>
</organism>
<reference evidence="2 3" key="1">
    <citation type="journal article" date="2021" name="Nat. Commun.">
        <title>Reductive evolution and unique predatory mode in the CPR bacterium Vampirococcus lugosii.</title>
        <authorList>
            <person name="Moreira D."/>
            <person name="Zivanovic Y."/>
            <person name="Lopez-Archilla A.I."/>
            <person name="Iniesto M."/>
            <person name="Lopez-Garcia P."/>
        </authorList>
    </citation>
    <scope>NUCLEOTIDE SEQUENCE [LARGE SCALE GENOMIC DNA]</scope>
    <source>
        <strain evidence="2">Chiprana</strain>
    </source>
</reference>
<evidence type="ECO:0000313" key="3">
    <source>
        <dbReference type="Proteomes" id="UP000680365"/>
    </source>
</evidence>
<name>A0ABS5QMJ5_9BACT</name>
<gene>
    <name evidence="2" type="ORF">VAMP_269n36</name>
</gene>
<protein>
    <submittedName>
        <fullName evidence="2">Uncharacterized protein</fullName>
    </submittedName>
</protein>
<keyword evidence="1" id="KW-1133">Transmembrane helix</keyword>
<comment type="caution">
    <text evidence="2">The sequence shown here is derived from an EMBL/GenBank/DDBJ whole genome shotgun (WGS) entry which is preliminary data.</text>
</comment>
<accession>A0ABS5QMJ5</accession>
<proteinExistence type="predicted"/>
<dbReference type="EMBL" id="JAEDAM010000067">
    <property type="protein sequence ID" value="MBS8122292.1"/>
    <property type="molecule type" value="Genomic_DNA"/>
</dbReference>
<feature type="transmembrane region" description="Helical" evidence="1">
    <location>
        <begin position="6"/>
        <end position="24"/>
    </location>
</feature>
<keyword evidence="1" id="KW-0472">Membrane</keyword>
<dbReference type="Proteomes" id="UP000680365">
    <property type="component" value="Unassembled WGS sequence"/>
</dbReference>
<keyword evidence="1" id="KW-0812">Transmembrane</keyword>
<evidence type="ECO:0000313" key="2">
    <source>
        <dbReference type="EMBL" id="MBS8122292.1"/>
    </source>
</evidence>
<sequence>MELVLRNIISRLIFYLGFTLYLNIETKDIVGK</sequence>